<keyword evidence="7" id="KW-1185">Reference proteome</keyword>
<dbReference type="Pfam" id="PF13407">
    <property type="entry name" value="Peripla_BP_4"/>
    <property type="match status" value="1"/>
</dbReference>
<proteinExistence type="inferred from homology"/>
<dbReference type="PANTHER" id="PTHR46847:SF1">
    <property type="entry name" value="D-ALLOSE-BINDING PERIPLASMIC PROTEIN-RELATED"/>
    <property type="match status" value="1"/>
</dbReference>
<evidence type="ECO:0000259" key="5">
    <source>
        <dbReference type="Pfam" id="PF13407"/>
    </source>
</evidence>
<protein>
    <submittedName>
        <fullName evidence="6">Substrate-binding domain-containing protein</fullName>
    </submittedName>
</protein>
<dbReference type="EMBL" id="JBBUTG010000002">
    <property type="protein sequence ID" value="MEK8029979.1"/>
    <property type="molecule type" value="Genomic_DNA"/>
</dbReference>
<dbReference type="SUPFAM" id="SSF53822">
    <property type="entry name" value="Periplasmic binding protein-like I"/>
    <property type="match status" value="1"/>
</dbReference>
<feature type="signal peptide" evidence="4">
    <location>
        <begin position="1"/>
        <end position="21"/>
    </location>
</feature>
<evidence type="ECO:0000256" key="4">
    <source>
        <dbReference type="SAM" id="SignalP"/>
    </source>
</evidence>
<gene>
    <name evidence="6" type="ORF">AACH06_04015</name>
</gene>
<comment type="caution">
    <text evidence="6">The sequence shown here is derived from an EMBL/GenBank/DDBJ whole genome shotgun (WGS) entry which is preliminary data.</text>
</comment>
<dbReference type="Gene3D" id="3.40.50.2300">
    <property type="match status" value="2"/>
</dbReference>
<accession>A0ABU9BJ49</accession>
<dbReference type="Proteomes" id="UP001371218">
    <property type="component" value="Unassembled WGS sequence"/>
</dbReference>
<dbReference type="PANTHER" id="PTHR46847">
    <property type="entry name" value="D-ALLOSE-BINDING PERIPLASMIC PROTEIN-RELATED"/>
    <property type="match status" value="1"/>
</dbReference>
<evidence type="ECO:0000256" key="2">
    <source>
        <dbReference type="ARBA" id="ARBA00007639"/>
    </source>
</evidence>
<sequence>MKISHRFLACAALAAFPLLSAADTTVGLANSNASDKFRSILQESIATYAKTKPGVTVTAEDAKDDPAKQLAQVKAMADKKVGVLIVMPVNVVAAPVIEATRQAGVPVVYLNVRPSEPLGEGSVYVGSDETMAGRIQGDLMAKKLGGKGTIFILKGPSDHNGAIGRTKGLKAVIAGHPDMKVSGEAIGNWSRAEAQRIVADLVKKGDLPSAIVANNDEMALGAIDALSAGGAAGKVLVMGVDATPDAMKAVKEGKLTATVLQNAKGQGRAALDLALKMAAKESVPKELMVPFELVVSENIDKYMAK</sequence>
<dbReference type="InterPro" id="IPR025997">
    <property type="entry name" value="SBP_2_dom"/>
</dbReference>
<organism evidence="6 7">
    <name type="scientific">Ideonella lacteola</name>
    <dbReference type="NCBI Taxonomy" id="2984193"/>
    <lineage>
        <taxon>Bacteria</taxon>
        <taxon>Pseudomonadati</taxon>
        <taxon>Pseudomonadota</taxon>
        <taxon>Betaproteobacteria</taxon>
        <taxon>Burkholderiales</taxon>
        <taxon>Sphaerotilaceae</taxon>
        <taxon>Ideonella</taxon>
    </lineage>
</organism>
<dbReference type="RefSeq" id="WP_341424341.1">
    <property type="nucleotide sequence ID" value="NZ_JBBUTG010000002.1"/>
</dbReference>
<evidence type="ECO:0000313" key="7">
    <source>
        <dbReference type="Proteomes" id="UP001371218"/>
    </source>
</evidence>
<keyword evidence="3 4" id="KW-0732">Signal</keyword>
<dbReference type="InterPro" id="IPR028082">
    <property type="entry name" value="Peripla_BP_I"/>
</dbReference>
<feature type="domain" description="Periplasmic binding protein" evidence="5">
    <location>
        <begin position="26"/>
        <end position="281"/>
    </location>
</feature>
<reference evidence="6 7" key="1">
    <citation type="submission" date="2024-04" db="EMBL/GenBank/DDBJ databases">
        <title>Novel species of the genus Ideonella isolated from streams.</title>
        <authorList>
            <person name="Lu H."/>
        </authorList>
    </citation>
    <scope>NUCLEOTIDE SEQUENCE [LARGE SCALE GENOMIC DNA]</scope>
    <source>
        <strain evidence="6 7">DXS29W</strain>
    </source>
</reference>
<name>A0ABU9BJ49_9BURK</name>
<evidence type="ECO:0000256" key="3">
    <source>
        <dbReference type="ARBA" id="ARBA00022729"/>
    </source>
</evidence>
<feature type="chain" id="PRO_5045727359" evidence="4">
    <location>
        <begin position="22"/>
        <end position="305"/>
    </location>
</feature>
<comment type="subcellular location">
    <subcellularLocation>
        <location evidence="1">Cell envelope</location>
    </subcellularLocation>
</comment>
<comment type="similarity">
    <text evidence="2">Belongs to the bacterial solute-binding protein 2 family.</text>
</comment>
<evidence type="ECO:0000313" key="6">
    <source>
        <dbReference type="EMBL" id="MEK8029979.1"/>
    </source>
</evidence>
<evidence type="ECO:0000256" key="1">
    <source>
        <dbReference type="ARBA" id="ARBA00004196"/>
    </source>
</evidence>